<organism evidence="3 4">
    <name type="scientific">Paractinoplanes hotanensis</name>
    <dbReference type="NCBI Taxonomy" id="2906497"/>
    <lineage>
        <taxon>Bacteria</taxon>
        <taxon>Bacillati</taxon>
        <taxon>Actinomycetota</taxon>
        <taxon>Actinomycetes</taxon>
        <taxon>Micromonosporales</taxon>
        <taxon>Micromonosporaceae</taxon>
        <taxon>Paractinoplanes</taxon>
    </lineage>
</organism>
<dbReference type="Gene3D" id="1.10.3210.10">
    <property type="entry name" value="Hypothetical protein af1432"/>
    <property type="match status" value="1"/>
</dbReference>
<accession>A0ABT0YDR5</accession>
<evidence type="ECO:0000313" key="4">
    <source>
        <dbReference type="Proteomes" id="UP001523216"/>
    </source>
</evidence>
<protein>
    <submittedName>
        <fullName evidence="3">HD domain-containing protein</fullName>
    </submittedName>
</protein>
<evidence type="ECO:0000256" key="1">
    <source>
        <dbReference type="SAM" id="MobiDB-lite"/>
    </source>
</evidence>
<evidence type="ECO:0000259" key="2">
    <source>
        <dbReference type="Pfam" id="PF01966"/>
    </source>
</evidence>
<dbReference type="InterPro" id="IPR006674">
    <property type="entry name" value="HD_domain"/>
</dbReference>
<evidence type="ECO:0000313" key="3">
    <source>
        <dbReference type="EMBL" id="MCM4084173.1"/>
    </source>
</evidence>
<feature type="domain" description="HD" evidence="2">
    <location>
        <begin position="28"/>
        <end position="105"/>
    </location>
</feature>
<dbReference type="Pfam" id="PF01966">
    <property type="entry name" value="HD"/>
    <property type="match status" value="1"/>
</dbReference>
<gene>
    <name evidence="3" type="ORF">LXN57_42215</name>
</gene>
<dbReference type="Proteomes" id="UP001523216">
    <property type="component" value="Unassembled WGS sequence"/>
</dbReference>
<name>A0ABT0YDR5_9ACTN</name>
<feature type="compositionally biased region" description="Low complexity" evidence="1">
    <location>
        <begin position="193"/>
        <end position="206"/>
    </location>
</feature>
<dbReference type="SUPFAM" id="SSF109604">
    <property type="entry name" value="HD-domain/PDEase-like"/>
    <property type="match status" value="1"/>
</dbReference>
<comment type="caution">
    <text evidence="3">The sequence shown here is derived from an EMBL/GenBank/DDBJ whole genome shotgun (WGS) entry which is preliminary data.</text>
</comment>
<dbReference type="EMBL" id="JAMQOL010000072">
    <property type="protein sequence ID" value="MCM4084173.1"/>
    <property type="molecule type" value="Genomic_DNA"/>
</dbReference>
<proteinExistence type="predicted"/>
<reference evidence="3 4" key="1">
    <citation type="submission" date="2022-06" db="EMBL/GenBank/DDBJ databases">
        <title>Actinoplanes abujensis sp. nov., isolated from Nigerian arid soil.</title>
        <authorList>
            <person name="Ding P."/>
        </authorList>
    </citation>
    <scope>NUCLEOTIDE SEQUENCE [LARGE SCALE GENOMIC DNA]</scope>
    <source>
        <strain evidence="4">TRM88002</strain>
    </source>
</reference>
<dbReference type="RefSeq" id="WP_251803927.1">
    <property type="nucleotide sequence ID" value="NZ_JAMQOL010000072.1"/>
</dbReference>
<sequence length="237" mass="25287">MATVVDAPILVLKAQDLAHTLLRNLPERWQHSAGVAQRAEQLTGTVSNPADAATLIAAAWLHDIGYAEDVRDTGFHPLDGGLYLRHRRWPNRIASLVAHHSEALCVASVRGLADRLAGFTREDTAVADALTYADQTVGPHGRTMTIERCLDDMLRRHGPDSPNAQAHSRRAPLLRAAGRRVEQRLSTSTSTPLALGSRSGAGSAAGWTPARDDSYSESGLGPCPMLPSSGRAVHCGG</sequence>
<feature type="region of interest" description="Disordered" evidence="1">
    <location>
        <begin position="155"/>
        <end position="237"/>
    </location>
</feature>
<keyword evidence="4" id="KW-1185">Reference proteome</keyword>